<proteinExistence type="predicted"/>
<keyword evidence="2" id="KW-1185">Reference proteome</keyword>
<sequence length="58" mass="6252">MDILYLLVPVSVLLALLVLGVFAWALQGGQFDDIEAEGERILSDSELKADGPGRENPP</sequence>
<reference evidence="1 2" key="1">
    <citation type="submission" date="2019-01" db="EMBL/GenBank/DDBJ databases">
        <authorList>
            <person name="Chen W.-M."/>
        </authorList>
    </citation>
    <scope>NUCLEOTIDE SEQUENCE [LARGE SCALE GENOMIC DNA]</scope>
    <source>
        <strain evidence="1 2">CCP-18</strain>
    </source>
</reference>
<dbReference type="NCBIfam" id="TIGR00847">
    <property type="entry name" value="ccoS"/>
    <property type="match status" value="1"/>
</dbReference>
<protein>
    <submittedName>
        <fullName evidence="1">Cbb3-type cytochrome oxidase assembly protein CcoS</fullName>
    </submittedName>
</protein>
<name>A0A3S2UAM1_9BURK</name>
<evidence type="ECO:0000313" key="1">
    <source>
        <dbReference type="EMBL" id="RVT83008.1"/>
    </source>
</evidence>
<comment type="caution">
    <text evidence="1">The sequence shown here is derived from an EMBL/GenBank/DDBJ whole genome shotgun (WGS) entry which is preliminary data.</text>
</comment>
<dbReference type="PANTHER" id="PTHR41532">
    <property type="entry name" value="FIXS PROTEIN"/>
    <property type="match status" value="1"/>
</dbReference>
<dbReference type="AlphaFoldDB" id="A0A3S2UAM1"/>
<organism evidence="1 2">
    <name type="scientific">Inhella crocodyli</name>
    <dbReference type="NCBI Taxonomy" id="2499851"/>
    <lineage>
        <taxon>Bacteria</taxon>
        <taxon>Pseudomonadati</taxon>
        <taxon>Pseudomonadota</taxon>
        <taxon>Betaproteobacteria</taxon>
        <taxon>Burkholderiales</taxon>
        <taxon>Sphaerotilaceae</taxon>
        <taxon>Inhella</taxon>
    </lineage>
</organism>
<accession>A0A3S2UAM1</accession>
<gene>
    <name evidence="1" type="primary">ccoS</name>
    <name evidence="1" type="ORF">EOD73_15720</name>
</gene>
<dbReference type="EMBL" id="SACM01000005">
    <property type="protein sequence ID" value="RVT83008.1"/>
    <property type="molecule type" value="Genomic_DNA"/>
</dbReference>
<dbReference type="Proteomes" id="UP000288587">
    <property type="component" value="Unassembled WGS sequence"/>
</dbReference>
<dbReference type="RefSeq" id="WP_127683989.1">
    <property type="nucleotide sequence ID" value="NZ_SACM01000005.1"/>
</dbReference>
<dbReference type="InterPro" id="IPR004714">
    <property type="entry name" value="Cyt_oxidase_maturation_cbb3"/>
</dbReference>
<dbReference type="PANTHER" id="PTHR41532:SF1">
    <property type="entry name" value="FIXS PROTEIN"/>
    <property type="match status" value="1"/>
</dbReference>
<evidence type="ECO:0000313" key="2">
    <source>
        <dbReference type="Proteomes" id="UP000288587"/>
    </source>
</evidence>
<dbReference type="Pfam" id="PF03597">
    <property type="entry name" value="FixS"/>
    <property type="match status" value="1"/>
</dbReference>